<accession>A0A5C3LII9</accession>
<sequence length="255" mass="27880">MSKHSSSSNPRLEEIAKSELHDLTSQDIVVIVVGTLGAATAKKFINGYAQADVAKQQSKAVDDDGIDQLFVEELPGSKPQSKKRLVLASVSSVAGFYYLNRDETGPFVLANNWFMAHCNVSPTAFVYVTFPKYYITNCHWDHLSMFSGFLEKVPCGAAKTLFVTRGTDWQITGPGDYEGLSAEFGELIREGAEHMHLTGGTTESDVIRYIVGGRNARKEEEMTGGKPLVSTKAGNLFKKTLETLVADAFSNRKVG</sequence>
<organism evidence="1 2">
    <name type="scientific">Coprinopsis marcescibilis</name>
    <name type="common">Agaric fungus</name>
    <name type="synonym">Psathyrella marcescibilis</name>
    <dbReference type="NCBI Taxonomy" id="230819"/>
    <lineage>
        <taxon>Eukaryota</taxon>
        <taxon>Fungi</taxon>
        <taxon>Dikarya</taxon>
        <taxon>Basidiomycota</taxon>
        <taxon>Agaricomycotina</taxon>
        <taxon>Agaricomycetes</taxon>
        <taxon>Agaricomycetidae</taxon>
        <taxon>Agaricales</taxon>
        <taxon>Agaricineae</taxon>
        <taxon>Psathyrellaceae</taxon>
        <taxon>Coprinopsis</taxon>
    </lineage>
</organism>
<gene>
    <name evidence="1" type="ORF">FA15DRAFT_665341</name>
</gene>
<reference evidence="1 2" key="1">
    <citation type="journal article" date="2019" name="Nat. Ecol. Evol.">
        <title>Megaphylogeny resolves global patterns of mushroom evolution.</title>
        <authorList>
            <person name="Varga T."/>
            <person name="Krizsan K."/>
            <person name="Foldi C."/>
            <person name="Dima B."/>
            <person name="Sanchez-Garcia M."/>
            <person name="Sanchez-Ramirez S."/>
            <person name="Szollosi G.J."/>
            <person name="Szarkandi J.G."/>
            <person name="Papp V."/>
            <person name="Albert L."/>
            <person name="Andreopoulos W."/>
            <person name="Angelini C."/>
            <person name="Antonin V."/>
            <person name="Barry K.W."/>
            <person name="Bougher N.L."/>
            <person name="Buchanan P."/>
            <person name="Buyck B."/>
            <person name="Bense V."/>
            <person name="Catcheside P."/>
            <person name="Chovatia M."/>
            <person name="Cooper J."/>
            <person name="Damon W."/>
            <person name="Desjardin D."/>
            <person name="Finy P."/>
            <person name="Geml J."/>
            <person name="Haridas S."/>
            <person name="Hughes K."/>
            <person name="Justo A."/>
            <person name="Karasinski D."/>
            <person name="Kautmanova I."/>
            <person name="Kiss B."/>
            <person name="Kocsube S."/>
            <person name="Kotiranta H."/>
            <person name="LaButti K.M."/>
            <person name="Lechner B.E."/>
            <person name="Liimatainen K."/>
            <person name="Lipzen A."/>
            <person name="Lukacs Z."/>
            <person name="Mihaltcheva S."/>
            <person name="Morgado L.N."/>
            <person name="Niskanen T."/>
            <person name="Noordeloos M.E."/>
            <person name="Ohm R.A."/>
            <person name="Ortiz-Santana B."/>
            <person name="Ovrebo C."/>
            <person name="Racz N."/>
            <person name="Riley R."/>
            <person name="Savchenko A."/>
            <person name="Shiryaev A."/>
            <person name="Soop K."/>
            <person name="Spirin V."/>
            <person name="Szebenyi C."/>
            <person name="Tomsovsky M."/>
            <person name="Tulloss R.E."/>
            <person name="Uehling J."/>
            <person name="Grigoriev I.V."/>
            <person name="Vagvolgyi C."/>
            <person name="Papp T."/>
            <person name="Martin F.M."/>
            <person name="Miettinen O."/>
            <person name="Hibbett D.S."/>
            <person name="Nagy L.G."/>
        </authorList>
    </citation>
    <scope>NUCLEOTIDE SEQUENCE [LARGE SCALE GENOMIC DNA]</scope>
    <source>
        <strain evidence="1 2">CBS 121175</strain>
    </source>
</reference>
<dbReference type="EMBL" id="ML210156">
    <property type="protein sequence ID" value="TFK28371.1"/>
    <property type="molecule type" value="Genomic_DNA"/>
</dbReference>
<dbReference type="AlphaFoldDB" id="A0A5C3LII9"/>
<dbReference type="Proteomes" id="UP000307440">
    <property type="component" value="Unassembled WGS sequence"/>
</dbReference>
<keyword evidence="2" id="KW-1185">Reference proteome</keyword>
<protein>
    <submittedName>
        <fullName evidence="1">Uncharacterized protein</fullName>
    </submittedName>
</protein>
<proteinExistence type="predicted"/>
<evidence type="ECO:0000313" key="1">
    <source>
        <dbReference type="EMBL" id="TFK28371.1"/>
    </source>
</evidence>
<name>A0A5C3LII9_COPMA</name>
<evidence type="ECO:0000313" key="2">
    <source>
        <dbReference type="Proteomes" id="UP000307440"/>
    </source>
</evidence>